<dbReference type="Proteomes" id="UP000789920">
    <property type="component" value="Unassembled WGS sequence"/>
</dbReference>
<proteinExistence type="predicted"/>
<sequence length="63" mass="7203">KKKNISRILSNQEIINQITYPNPKTAEDNKEGNEEDDSIELPQDLSDVAYTEHNTALSKLFKL</sequence>
<reference evidence="1" key="1">
    <citation type="submission" date="2021-06" db="EMBL/GenBank/DDBJ databases">
        <authorList>
            <person name="Kallberg Y."/>
            <person name="Tangrot J."/>
            <person name="Rosling A."/>
        </authorList>
    </citation>
    <scope>NUCLEOTIDE SEQUENCE</scope>
    <source>
        <strain evidence="1">MA461A</strain>
    </source>
</reference>
<feature type="non-terminal residue" evidence="1">
    <location>
        <position position="63"/>
    </location>
</feature>
<organism evidence="1 2">
    <name type="scientific">Racocetra persica</name>
    <dbReference type="NCBI Taxonomy" id="160502"/>
    <lineage>
        <taxon>Eukaryota</taxon>
        <taxon>Fungi</taxon>
        <taxon>Fungi incertae sedis</taxon>
        <taxon>Mucoromycota</taxon>
        <taxon>Glomeromycotina</taxon>
        <taxon>Glomeromycetes</taxon>
        <taxon>Diversisporales</taxon>
        <taxon>Gigasporaceae</taxon>
        <taxon>Racocetra</taxon>
    </lineage>
</organism>
<accession>A0ACA9RX70</accession>
<keyword evidence="2" id="KW-1185">Reference proteome</keyword>
<gene>
    <name evidence="1" type="ORF">RPERSI_LOCUS24328</name>
</gene>
<comment type="caution">
    <text evidence="1">The sequence shown here is derived from an EMBL/GenBank/DDBJ whole genome shotgun (WGS) entry which is preliminary data.</text>
</comment>
<dbReference type="EMBL" id="CAJVQC010077853">
    <property type="protein sequence ID" value="CAG8815876.1"/>
    <property type="molecule type" value="Genomic_DNA"/>
</dbReference>
<name>A0ACA9RX70_9GLOM</name>
<evidence type="ECO:0000313" key="2">
    <source>
        <dbReference type="Proteomes" id="UP000789920"/>
    </source>
</evidence>
<evidence type="ECO:0000313" key="1">
    <source>
        <dbReference type="EMBL" id="CAG8815876.1"/>
    </source>
</evidence>
<feature type="non-terminal residue" evidence="1">
    <location>
        <position position="1"/>
    </location>
</feature>
<protein>
    <submittedName>
        <fullName evidence="1">26625_t:CDS:1</fullName>
    </submittedName>
</protein>